<organism evidence="3 4">
    <name type="scientific">Streptosporangium pseudovulgare</name>
    <dbReference type="NCBI Taxonomy" id="35765"/>
    <lineage>
        <taxon>Bacteria</taxon>
        <taxon>Bacillati</taxon>
        <taxon>Actinomycetota</taxon>
        <taxon>Actinomycetes</taxon>
        <taxon>Streptosporangiales</taxon>
        <taxon>Streptosporangiaceae</taxon>
        <taxon>Streptosporangium</taxon>
    </lineage>
</organism>
<accession>A0ABQ2RHV9</accession>
<proteinExistence type="predicted"/>
<dbReference type="InterPro" id="IPR036890">
    <property type="entry name" value="HATPase_C_sf"/>
</dbReference>
<dbReference type="Gene3D" id="3.30.565.10">
    <property type="entry name" value="Histidine kinase-like ATPase, C-terminal domain"/>
    <property type="match status" value="1"/>
</dbReference>
<dbReference type="InterPro" id="IPR003594">
    <property type="entry name" value="HATPase_dom"/>
</dbReference>
<keyword evidence="4" id="KW-1185">Reference proteome</keyword>
<evidence type="ECO:0000313" key="4">
    <source>
        <dbReference type="Proteomes" id="UP000611554"/>
    </source>
</evidence>
<gene>
    <name evidence="3" type="ORF">GCM10010140_73970</name>
</gene>
<reference evidence="4" key="1">
    <citation type="journal article" date="2019" name="Int. J. Syst. Evol. Microbiol.">
        <title>The Global Catalogue of Microorganisms (GCM) 10K type strain sequencing project: providing services to taxonomists for standard genome sequencing and annotation.</title>
        <authorList>
            <consortium name="The Broad Institute Genomics Platform"/>
            <consortium name="The Broad Institute Genome Sequencing Center for Infectious Disease"/>
            <person name="Wu L."/>
            <person name="Ma J."/>
        </authorList>
    </citation>
    <scope>NUCLEOTIDE SEQUENCE [LARGE SCALE GENOMIC DNA]</scope>
    <source>
        <strain evidence="4">JCM 3115</strain>
    </source>
</reference>
<comment type="caution">
    <text evidence="3">The sequence shown here is derived from an EMBL/GenBank/DDBJ whole genome shotgun (WGS) entry which is preliminary data.</text>
</comment>
<dbReference type="PANTHER" id="PTHR35526:SF3">
    <property type="entry name" value="ANTI-SIGMA-F FACTOR RSBW"/>
    <property type="match status" value="1"/>
</dbReference>
<dbReference type="InterPro" id="IPR050267">
    <property type="entry name" value="Anti-sigma-factor_SerPK"/>
</dbReference>
<dbReference type="GO" id="GO:0005524">
    <property type="term" value="F:ATP binding"/>
    <property type="evidence" value="ECO:0007669"/>
    <property type="project" value="UniProtKB-KW"/>
</dbReference>
<sequence length="172" mass="18552">MAAGGTGRMVEEPESATDYLRATREVSFDDLLVADRLDGSDATACPLSPQADSVKTARDVTRSTLRHWGLSELSDDAALVVSELVTNAVRYALCPPVRVDTTPITLMLMRISAHVVLAVADPSDEAPTPKEPDFISENGRGLYIVETYSRCWGWDHLARGGKAVWAVFSGTG</sequence>
<keyword evidence="1" id="KW-0808">Transferase</keyword>
<keyword evidence="3" id="KW-0067">ATP-binding</keyword>
<dbReference type="Pfam" id="PF13581">
    <property type="entry name" value="HATPase_c_2"/>
    <property type="match status" value="1"/>
</dbReference>
<evidence type="ECO:0000313" key="3">
    <source>
        <dbReference type="EMBL" id="GGQ33103.1"/>
    </source>
</evidence>
<dbReference type="PANTHER" id="PTHR35526">
    <property type="entry name" value="ANTI-SIGMA-F FACTOR RSBW-RELATED"/>
    <property type="match status" value="1"/>
</dbReference>
<dbReference type="Proteomes" id="UP000611554">
    <property type="component" value="Unassembled WGS sequence"/>
</dbReference>
<name>A0ABQ2RHV9_9ACTN</name>
<evidence type="ECO:0000256" key="1">
    <source>
        <dbReference type="ARBA" id="ARBA00022527"/>
    </source>
</evidence>
<dbReference type="EMBL" id="BMQJ01000032">
    <property type="protein sequence ID" value="GGQ33103.1"/>
    <property type="molecule type" value="Genomic_DNA"/>
</dbReference>
<feature type="domain" description="Histidine kinase/HSP90-like ATPase" evidence="2">
    <location>
        <begin position="48"/>
        <end position="166"/>
    </location>
</feature>
<evidence type="ECO:0000259" key="2">
    <source>
        <dbReference type="Pfam" id="PF13581"/>
    </source>
</evidence>
<dbReference type="CDD" id="cd16936">
    <property type="entry name" value="HATPase_RsbW-like"/>
    <property type="match status" value="1"/>
</dbReference>
<keyword evidence="1" id="KW-0418">Kinase</keyword>
<keyword evidence="1" id="KW-0723">Serine/threonine-protein kinase</keyword>
<keyword evidence="3" id="KW-0547">Nucleotide-binding</keyword>
<protein>
    <submittedName>
        <fullName evidence="3">ATP-binding protein</fullName>
    </submittedName>
</protein>
<dbReference type="SUPFAM" id="SSF55874">
    <property type="entry name" value="ATPase domain of HSP90 chaperone/DNA topoisomerase II/histidine kinase"/>
    <property type="match status" value="1"/>
</dbReference>